<dbReference type="Gene3D" id="3.30.160.60">
    <property type="entry name" value="Classic Zinc Finger"/>
    <property type="match status" value="1"/>
</dbReference>
<feature type="compositionally biased region" description="Basic and acidic residues" evidence="2">
    <location>
        <begin position="12"/>
        <end position="28"/>
    </location>
</feature>
<feature type="region of interest" description="Disordered" evidence="2">
    <location>
        <begin position="207"/>
        <end position="380"/>
    </location>
</feature>
<feature type="compositionally biased region" description="Basic and acidic residues" evidence="2">
    <location>
        <begin position="360"/>
        <end position="369"/>
    </location>
</feature>
<dbReference type="AlphaFoldDB" id="A0A9Q1BUY7"/>
<evidence type="ECO:0000313" key="5">
    <source>
        <dbReference type="Proteomes" id="UP001152320"/>
    </source>
</evidence>
<evidence type="ECO:0000256" key="1">
    <source>
        <dbReference type="PROSITE-ProRule" id="PRU00042"/>
    </source>
</evidence>
<feature type="region of interest" description="Disordered" evidence="2">
    <location>
        <begin position="1"/>
        <end position="72"/>
    </location>
</feature>
<evidence type="ECO:0000259" key="3">
    <source>
        <dbReference type="PROSITE" id="PS50157"/>
    </source>
</evidence>
<proteinExistence type="predicted"/>
<feature type="compositionally biased region" description="Polar residues" evidence="2">
    <location>
        <begin position="331"/>
        <end position="359"/>
    </location>
</feature>
<dbReference type="SMART" id="SM00355">
    <property type="entry name" value="ZnF_C2H2"/>
    <property type="match status" value="2"/>
</dbReference>
<dbReference type="OrthoDB" id="2757115at2759"/>
<dbReference type="GO" id="GO:0008270">
    <property type="term" value="F:zinc ion binding"/>
    <property type="evidence" value="ECO:0007669"/>
    <property type="project" value="UniProtKB-KW"/>
</dbReference>
<dbReference type="Proteomes" id="UP001152320">
    <property type="component" value="Chromosome 11"/>
</dbReference>
<feature type="domain" description="C2H2-type" evidence="3">
    <location>
        <begin position="163"/>
        <end position="191"/>
    </location>
</feature>
<sequence length="393" mass="44823">MSGTNPFDDSLTNDRVDWVQHEQSRQLEETSSVWSEEKTPLLPRYGEDGGSQRPGTEHDEVRGSAALRENSVAPGGDAFRGFGRNKMEGNYYHDDWDRLDAAFSPGVNHRPVYPDRYQQQNHDGYRLNENFWGRSGEYTRLPREPEVGGYNRMMGKTKYDLEYTCRECGCKYSRLQDLDIHYSESHERRRENVFACSYCDYRSTRKHDVARHTTSRHPEKERPKDTETKEKKNEGAQKRMGQNSTRKIDPPKVRRMGSEWPSLDTLLGSPHEDLDNEKTTGAKPQSSKLPETPYVTPKKRQVASTQRRTQDPQPEEPRDTEDTPDTEETSDSGQTLQSKTTGTTGDLTPSDPNAGSKTNDVADHEDGRLVQRTTTTVNPDGSVKVVVEKFLES</sequence>
<keyword evidence="1" id="KW-0479">Metal-binding</keyword>
<reference evidence="4" key="1">
    <citation type="submission" date="2021-10" db="EMBL/GenBank/DDBJ databases">
        <title>Tropical sea cucumber genome reveals ecological adaptation and Cuvierian tubules defense mechanism.</title>
        <authorList>
            <person name="Chen T."/>
        </authorList>
    </citation>
    <scope>NUCLEOTIDE SEQUENCE</scope>
    <source>
        <strain evidence="4">Nanhai2018</strain>
        <tissue evidence="4">Muscle</tissue>
    </source>
</reference>
<gene>
    <name evidence="4" type="ORF">HOLleu_23408</name>
</gene>
<name>A0A9Q1BUY7_HOLLE</name>
<keyword evidence="1" id="KW-0863">Zinc-finger</keyword>
<feature type="compositionally biased region" description="Basic and acidic residues" evidence="2">
    <location>
        <begin position="207"/>
        <end position="237"/>
    </location>
</feature>
<protein>
    <recommendedName>
        <fullName evidence="3">C2H2-type domain-containing protein</fullName>
    </recommendedName>
</protein>
<keyword evidence="5" id="KW-1185">Reference proteome</keyword>
<keyword evidence="1" id="KW-0862">Zinc</keyword>
<evidence type="ECO:0000256" key="2">
    <source>
        <dbReference type="SAM" id="MobiDB-lite"/>
    </source>
</evidence>
<dbReference type="EMBL" id="JAIZAY010000011">
    <property type="protein sequence ID" value="KAJ8033235.1"/>
    <property type="molecule type" value="Genomic_DNA"/>
</dbReference>
<dbReference type="PROSITE" id="PS50157">
    <property type="entry name" value="ZINC_FINGER_C2H2_2"/>
    <property type="match status" value="1"/>
</dbReference>
<comment type="caution">
    <text evidence="4">The sequence shown here is derived from an EMBL/GenBank/DDBJ whole genome shotgun (WGS) entry which is preliminary data.</text>
</comment>
<dbReference type="InterPro" id="IPR013087">
    <property type="entry name" value="Znf_C2H2_type"/>
</dbReference>
<accession>A0A9Q1BUY7</accession>
<organism evidence="4 5">
    <name type="scientific">Holothuria leucospilota</name>
    <name type="common">Black long sea cucumber</name>
    <name type="synonym">Mertensiothuria leucospilota</name>
    <dbReference type="NCBI Taxonomy" id="206669"/>
    <lineage>
        <taxon>Eukaryota</taxon>
        <taxon>Metazoa</taxon>
        <taxon>Echinodermata</taxon>
        <taxon>Eleutherozoa</taxon>
        <taxon>Echinozoa</taxon>
        <taxon>Holothuroidea</taxon>
        <taxon>Aspidochirotacea</taxon>
        <taxon>Aspidochirotida</taxon>
        <taxon>Holothuriidae</taxon>
        <taxon>Holothuria</taxon>
    </lineage>
</organism>
<dbReference type="PROSITE" id="PS00028">
    <property type="entry name" value="ZINC_FINGER_C2H2_1"/>
    <property type="match status" value="1"/>
</dbReference>
<evidence type="ECO:0000313" key="4">
    <source>
        <dbReference type="EMBL" id="KAJ8033235.1"/>
    </source>
</evidence>
<feature type="compositionally biased region" description="Basic and acidic residues" evidence="2">
    <location>
        <begin position="270"/>
        <end position="280"/>
    </location>
</feature>